<name>A0A1P8UWN8_9RHOB</name>
<sequence length="153" mass="16671">MVLRLKRRLTDDRTVEVGYGVTVSHRAFSYAEFREVEATAMRIARETLPAARAFEAATFDDEDLPPEHEEALRGQSARHAVKLLLLRFGTGWDGIETEDGAPAPLTAESLDLFLDLFPGVAATLHAMLLSPWAELEQEGNGSAPSPHTATAVA</sequence>
<dbReference type="STRING" id="1250539.Ga0080574_TMP3412"/>
<reference evidence="1 2" key="1">
    <citation type="submission" date="2016-04" db="EMBL/GenBank/DDBJ databases">
        <title>Deep-sea bacteria in the southern Pacific.</title>
        <authorList>
            <person name="Tang K."/>
        </authorList>
    </citation>
    <scope>NUCLEOTIDE SEQUENCE [LARGE SCALE GENOMIC DNA]</scope>
    <source>
        <strain evidence="1 2">JLT2014</strain>
    </source>
</reference>
<protein>
    <submittedName>
        <fullName evidence="1">Uncharacterized protein</fullName>
    </submittedName>
</protein>
<keyword evidence="2" id="KW-1185">Reference proteome</keyword>
<dbReference type="EMBL" id="CP015093">
    <property type="protein sequence ID" value="APZ53746.1"/>
    <property type="molecule type" value="Genomic_DNA"/>
</dbReference>
<proteinExistence type="predicted"/>
<dbReference type="AlphaFoldDB" id="A0A1P8UWN8"/>
<evidence type="ECO:0000313" key="1">
    <source>
        <dbReference type="EMBL" id="APZ53746.1"/>
    </source>
</evidence>
<dbReference type="RefSeq" id="WP_076702621.1">
    <property type="nucleotide sequence ID" value="NZ_CP015093.1"/>
</dbReference>
<dbReference type="Proteomes" id="UP000187059">
    <property type="component" value="Chromosome"/>
</dbReference>
<gene>
    <name evidence="1" type="ORF">Ga0080574_TMP3412</name>
</gene>
<organism evidence="1 2">
    <name type="scientific">Salipiger abyssi</name>
    <dbReference type="NCBI Taxonomy" id="1250539"/>
    <lineage>
        <taxon>Bacteria</taxon>
        <taxon>Pseudomonadati</taxon>
        <taxon>Pseudomonadota</taxon>
        <taxon>Alphaproteobacteria</taxon>
        <taxon>Rhodobacterales</taxon>
        <taxon>Roseobacteraceae</taxon>
        <taxon>Salipiger</taxon>
    </lineage>
</organism>
<evidence type="ECO:0000313" key="2">
    <source>
        <dbReference type="Proteomes" id="UP000187059"/>
    </source>
</evidence>
<accession>A0A1P8UWN8</accession>
<dbReference type="KEGG" id="paby:Ga0080574_TMP3412"/>
<dbReference type="OrthoDB" id="7848268at2"/>